<protein>
    <submittedName>
        <fullName evidence="2">Uncharacterized protein</fullName>
    </submittedName>
</protein>
<sequence length="148" mass="16022">MQHEAPPDPAAEAFKMMEARLALLQRAIEGLAAERNALPDYRPAIESMAAQQQGLTQALKKIDASPGMQVTHEMYSAGVERATERLRRYDRATIETAARAMTDSAAEFTNQVRSARNRAAQNDALIWAWVLGMGAAGGLLALARAITG</sequence>
<keyword evidence="1" id="KW-1133">Transmembrane helix</keyword>
<dbReference type="RefSeq" id="WP_157026555.1">
    <property type="nucleotide sequence ID" value="NZ_WQMS01000007.1"/>
</dbReference>
<organism evidence="2 3">
    <name type="scientific">Sphingomonas horti</name>
    <dbReference type="NCBI Taxonomy" id="2682842"/>
    <lineage>
        <taxon>Bacteria</taxon>
        <taxon>Pseudomonadati</taxon>
        <taxon>Pseudomonadota</taxon>
        <taxon>Alphaproteobacteria</taxon>
        <taxon>Sphingomonadales</taxon>
        <taxon>Sphingomonadaceae</taxon>
        <taxon>Sphingomonas</taxon>
    </lineage>
</organism>
<keyword evidence="1" id="KW-0472">Membrane</keyword>
<accession>A0A6I4IZI1</accession>
<keyword evidence="1" id="KW-0812">Transmembrane</keyword>
<comment type="caution">
    <text evidence="2">The sequence shown here is derived from an EMBL/GenBank/DDBJ whole genome shotgun (WGS) entry which is preliminary data.</text>
</comment>
<evidence type="ECO:0000313" key="3">
    <source>
        <dbReference type="Proteomes" id="UP000441389"/>
    </source>
</evidence>
<proteinExistence type="predicted"/>
<dbReference type="Proteomes" id="UP000441389">
    <property type="component" value="Unassembled WGS sequence"/>
</dbReference>
<dbReference type="InterPro" id="IPR046121">
    <property type="entry name" value="DUF6118"/>
</dbReference>
<reference evidence="2 3" key="1">
    <citation type="submission" date="2019-12" db="EMBL/GenBank/DDBJ databases">
        <authorList>
            <person name="Huq M.A."/>
        </authorList>
    </citation>
    <scope>NUCLEOTIDE SEQUENCE [LARGE SCALE GENOMIC DNA]</scope>
    <source>
        <strain evidence="2 3">MAH-20</strain>
    </source>
</reference>
<dbReference type="EMBL" id="WQMS01000007">
    <property type="protein sequence ID" value="MVO77577.1"/>
    <property type="molecule type" value="Genomic_DNA"/>
</dbReference>
<feature type="transmembrane region" description="Helical" evidence="1">
    <location>
        <begin position="124"/>
        <end position="146"/>
    </location>
</feature>
<dbReference type="Pfam" id="PF19613">
    <property type="entry name" value="DUF6118"/>
    <property type="match status" value="1"/>
</dbReference>
<evidence type="ECO:0000256" key="1">
    <source>
        <dbReference type="SAM" id="Phobius"/>
    </source>
</evidence>
<name>A0A6I4IZI1_9SPHN</name>
<gene>
    <name evidence="2" type="ORF">GON01_06470</name>
</gene>
<keyword evidence="3" id="KW-1185">Reference proteome</keyword>
<evidence type="ECO:0000313" key="2">
    <source>
        <dbReference type="EMBL" id="MVO77577.1"/>
    </source>
</evidence>
<dbReference type="AlphaFoldDB" id="A0A6I4IZI1"/>